<dbReference type="PANTHER" id="PTHR30086:SF20">
    <property type="entry name" value="ARGININE EXPORTER PROTEIN ARGO-RELATED"/>
    <property type="match status" value="1"/>
</dbReference>
<feature type="transmembrane region" description="Helical" evidence="6">
    <location>
        <begin position="38"/>
        <end position="64"/>
    </location>
</feature>
<proteinExistence type="predicted"/>
<evidence type="ECO:0000256" key="6">
    <source>
        <dbReference type="SAM" id="Phobius"/>
    </source>
</evidence>
<comment type="subcellular location">
    <subcellularLocation>
        <location evidence="1">Cell membrane</location>
        <topology evidence="1">Multi-pass membrane protein</topology>
    </subcellularLocation>
</comment>
<evidence type="ECO:0000256" key="2">
    <source>
        <dbReference type="ARBA" id="ARBA00022475"/>
    </source>
</evidence>
<evidence type="ECO:0000313" key="8">
    <source>
        <dbReference type="Proteomes" id="UP001277561"/>
    </source>
</evidence>
<sequence>MSTYSAFFIFWFLASIPLGPNAINSIRYGATLDGNKWILAPLGTTFASVVFCAIVLMGLGIFVAQRPYLQLAIQTIGASYLLYLGAKVFYDLAVSSRRSGLQFSRNDMSEYPFRDGFLISMTNPKPVILYTSVLSSYLDLTNLASPHNAVILSITIGTVFVVYMTYGLLGKVASSVFRNEKIFTYFQIAAGLSFVLLALGIFVEVFHKIM</sequence>
<evidence type="ECO:0000313" key="7">
    <source>
        <dbReference type="EMBL" id="MDX8332646.1"/>
    </source>
</evidence>
<comment type="caution">
    <text evidence="7">The sequence shown here is derived from an EMBL/GenBank/DDBJ whole genome shotgun (WGS) entry which is preliminary data.</text>
</comment>
<reference evidence="7" key="1">
    <citation type="journal article" date="2023" name="Phytobiomes J">
        <title>Deciphering the key players within the bacterial microbiota associated with aerial crown gall tumors on rhododendron: Insights into the gallobiome.</title>
        <authorList>
            <person name="Kuzmanovic N."/>
            <person name="Nesme J."/>
            <person name="Wolf J."/>
            <person name="Neumann-Schaal M."/>
            <person name="Petersen J."/>
            <person name="Fernandez-Gnecco G."/>
            <person name="Sproeer C."/>
            <person name="Bunk B."/>
            <person name="Overmann J."/>
            <person name="Sorensen S.J."/>
            <person name="Idczak E."/>
            <person name="Smalla K."/>
        </authorList>
    </citation>
    <scope>NUCLEOTIDE SEQUENCE [LARGE SCALE GENOMIC DNA]</scope>
    <source>
        <strain evidence="7">Rho-14.1</strain>
    </source>
</reference>
<accession>A0ABU4W4I3</accession>
<protein>
    <submittedName>
        <fullName evidence="7">LysE family translocator</fullName>
    </submittedName>
</protein>
<keyword evidence="8" id="KW-1185">Reference proteome</keyword>
<evidence type="ECO:0000256" key="4">
    <source>
        <dbReference type="ARBA" id="ARBA00022989"/>
    </source>
</evidence>
<keyword evidence="5 6" id="KW-0472">Membrane</keyword>
<dbReference type="Proteomes" id="UP001277561">
    <property type="component" value="Unassembled WGS sequence"/>
</dbReference>
<organism evidence="7 8">
    <name type="scientific">Agrobacterium rosae</name>
    <dbReference type="NCBI Taxonomy" id="1972867"/>
    <lineage>
        <taxon>Bacteria</taxon>
        <taxon>Pseudomonadati</taxon>
        <taxon>Pseudomonadota</taxon>
        <taxon>Alphaproteobacteria</taxon>
        <taxon>Hyphomicrobiales</taxon>
        <taxon>Rhizobiaceae</taxon>
        <taxon>Rhizobium/Agrobacterium group</taxon>
        <taxon>Agrobacterium</taxon>
    </lineage>
</organism>
<dbReference type="PANTHER" id="PTHR30086">
    <property type="entry name" value="ARGININE EXPORTER PROTEIN ARGO"/>
    <property type="match status" value="1"/>
</dbReference>
<name>A0ABU4W4I3_9HYPH</name>
<dbReference type="EMBL" id="JAVRAD010000021">
    <property type="protein sequence ID" value="MDX8332646.1"/>
    <property type="molecule type" value="Genomic_DNA"/>
</dbReference>
<feature type="transmembrane region" description="Helical" evidence="6">
    <location>
        <begin position="149"/>
        <end position="170"/>
    </location>
</feature>
<keyword evidence="4 6" id="KW-1133">Transmembrane helix</keyword>
<dbReference type="InterPro" id="IPR001123">
    <property type="entry name" value="LeuE-type"/>
</dbReference>
<keyword evidence="3 6" id="KW-0812">Transmembrane</keyword>
<evidence type="ECO:0000256" key="1">
    <source>
        <dbReference type="ARBA" id="ARBA00004651"/>
    </source>
</evidence>
<feature type="transmembrane region" description="Helical" evidence="6">
    <location>
        <begin position="71"/>
        <end position="90"/>
    </location>
</feature>
<gene>
    <name evidence="7" type="ORF">RMS29_25915</name>
</gene>
<dbReference type="Pfam" id="PF01810">
    <property type="entry name" value="LysE"/>
    <property type="match status" value="1"/>
</dbReference>
<evidence type="ECO:0000256" key="3">
    <source>
        <dbReference type="ARBA" id="ARBA00022692"/>
    </source>
</evidence>
<feature type="transmembrane region" description="Helical" evidence="6">
    <location>
        <begin position="182"/>
        <end position="203"/>
    </location>
</feature>
<dbReference type="RefSeq" id="WP_320188790.1">
    <property type="nucleotide sequence ID" value="NZ_CP192771.1"/>
</dbReference>
<keyword evidence="2" id="KW-1003">Cell membrane</keyword>
<evidence type="ECO:0000256" key="5">
    <source>
        <dbReference type="ARBA" id="ARBA00023136"/>
    </source>
</evidence>